<accession>A0A0D3MV46</accession>
<dbReference type="OrthoDB" id="9032at10239"/>
<dbReference type="InterPro" id="IPR056960">
    <property type="entry name" value="SP10_terminator"/>
</dbReference>
<protein>
    <submittedName>
        <fullName evidence="1">Uncharacterized protein</fullName>
    </submittedName>
</protein>
<organism evidence="1 2">
    <name type="scientific">Staphylococcus phage vB_SepM_ phiIPLA-C1C</name>
    <dbReference type="NCBI Taxonomy" id="1572704"/>
    <lineage>
        <taxon>Viruses</taxon>
        <taxon>Duplodnaviria</taxon>
        <taxon>Heunggongvirae</taxon>
        <taxon>Uroviricota</taxon>
        <taxon>Caudoviricetes</taxon>
        <taxon>Herelleviridae</taxon>
        <taxon>Twortvirinae</taxon>
        <taxon>Sepunavirus</taxon>
        <taxon>Sepunavirus IPLAC1C</taxon>
    </lineage>
</organism>
<dbReference type="KEGG" id="vg:26640888"/>
<dbReference type="Proteomes" id="UP000032689">
    <property type="component" value="Segment"/>
</dbReference>
<dbReference type="GeneID" id="26640888"/>
<dbReference type="Pfam" id="PF23932">
    <property type="entry name" value="SP10_terminator"/>
    <property type="match status" value="1"/>
</dbReference>
<keyword evidence="2" id="KW-1185">Reference proteome</keyword>
<name>A0A0D3MV46_9CAUD</name>
<sequence length="285" mass="32279">MAISSVDSYLLKEIKPRLRTVLDNCYIINEVLKDFDEQARNNFIESFCGKNAQREITIGYNFPEFKTNHEAHYLIQLGQGQEVGTALGGVQGSYFENSNNTYVENSVAQREGDKLVFTVSNPIHSVINVDDVVFAKADDMKVKDNKIYFNYNFNEDYEGYNAIITYVEKTDDTKGIVKGMNVEESITVVGLSYNVDVARCMDAVLRMILISMRDSIEEQQTFQLQKLSFGDLAPIIDNGSDYIFGRPTIISYTSSSDLDYTITQEINKITFKERAVNNGTSKEIN</sequence>
<evidence type="ECO:0000313" key="1">
    <source>
        <dbReference type="EMBL" id="AJA42191.1"/>
    </source>
</evidence>
<proteinExistence type="predicted"/>
<reference evidence="1 2" key="1">
    <citation type="journal article" date="2015" name="Appl. Environ. Microbiol.">
        <title>Two Phages, phiIPLA-RODI and phiIPLA-C1C, Lyse Mono- and Dual-Species Staphylococcal Biofilms.</title>
        <authorList>
            <person name="Gutierrez D."/>
            <person name="Vandenheuvel D."/>
            <person name="Martinez B."/>
            <person name="Rodriguez A."/>
            <person name="Lavigne R."/>
            <person name="Garcia P."/>
        </authorList>
    </citation>
    <scope>NUCLEOTIDE SEQUENCE [LARGE SCALE GENOMIC DNA]</scope>
</reference>
<dbReference type="EMBL" id="KP027447">
    <property type="protein sequence ID" value="AJA42191.1"/>
    <property type="molecule type" value="Genomic_DNA"/>
</dbReference>
<dbReference type="RefSeq" id="YP_009214471.1">
    <property type="nucleotide sequence ID" value="NC_028962.1"/>
</dbReference>
<evidence type="ECO:0000313" key="2">
    <source>
        <dbReference type="Proteomes" id="UP000032689"/>
    </source>
</evidence>